<dbReference type="RefSeq" id="WP_190293074.1">
    <property type="nucleotide sequence ID" value="NZ_JABFCZ010000022.1"/>
</dbReference>
<accession>A0A926P5J0</accession>
<dbReference type="NCBIfam" id="TIGR00229">
    <property type="entry name" value="sensory_box"/>
    <property type="match status" value="1"/>
</dbReference>
<dbReference type="InterPro" id="IPR000160">
    <property type="entry name" value="GGDEF_dom"/>
</dbReference>
<dbReference type="SMART" id="SM00091">
    <property type="entry name" value="PAS"/>
    <property type="match status" value="1"/>
</dbReference>
<dbReference type="SUPFAM" id="SSF55781">
    <property type="entry name" value="GAF domain-like"/>
    <property type="match status" value="1"/>
</dbReference>
<dbReference type="InterPro" id="IPR029016">
    <property type="entry name" value="GAF-like_dom_sf"/>
</dbReference>
<dbReference type="InterPro" id="IPR029787">
    <property type="entry name" value="Nucleotide_cyclase"/>
</dbReference>
<dbReference type="Gene3D" id="3.30.450.40">
    <property type="match status" value="1"/>
</dbReference>
<dbReference type="EMBL" id="JABFCZ010000022">
    <property type="protein sequence ID" value="MBD1548381.1"/>
    <property type="molecule type" value="Genomic_DNA"/>
</dbReference>
<organism evidence="6 7">
    <name type="scientific">Roseibium aggregatum</name>
    <dbReference type="NCBI Taxonomy" id="187304"/>
    <lineage>
        <taxon>Bacteria</taxon>
        <taxon>Pseudomonadati</taxon>
        <taxon>Pseudomonadota</taxon>
        <taxon>Alphaproteobacteria</taxon>
        <taxon>Hyphomicrobiales</taxon>
        <taxon>Stappiaceae</taxon>
        <taxon>Roseibium</taxon>
    </lineage>
</organism>
<dbReference type="EC" id="2.7.7.65" evidence="1"/>
<dbReference type="Pfam" id="PF01590">
    <property type="entry name" value="GAF"/>
    <property type="match status" value="1"/>
</dbReference>
<evidence type="ECO:0000256" key="1">
    <source>
        <dbReference type="ARBA" id="ARBA00012528"/>
    </source>
</evidence>
<feature type="domain" description="GGDEF" evidence="5">
    <location>
        <begin position="349"/>
        <end position="481"/>
    </location>
</feature>
<sequence>MTQTRLTNTLNPDAEKFVESATPSAEKAPVRFAESDDGLLGAIVELDSKGRCVFINDLFASWFGKPREDLLGTRIRDALPSDSRNRSEPYYQRALKGEHVCFETKKRYPTGITREVRIEYSPKLNASGDQTGVIIYSTDITERNRTERTLADLYAITSTRELTTDQKIEQILKLGCDHFELPFGVISRIIEDHYTVTHAESPNGEIMAGASFALGATYCSRTLDENAPLAIDHASMSEFAGFPCYEKFALEAYIGAPVFVDGDTYGTINFTAPEPRERPFSKTGRELIRQFADSIGNEIARQQDHDALMEARIRLEQVASNDDLTGVLNRRAFLERAETELARFHQTGRKFTAVTIDVDDFKSINDTYGHSVGDEVLKGIAELFSESLRPVDVFGRIGGEEFCAILDDTEEHDALMTCNHIQKNVIRQFKVEPVTGDITCSMGLATVTAEDSRFSELLQRADQALYRARKAGRSRCLAYRPEVRLRMAAG</sequence>
<dbReference type="InterPro" id="IPR035965">
    <property type="entry name" value="PAS-like_dom_sf"/>
</dbReference>
<dbReference type="Gene3D" id="3.30.70.270">
    <property type="match status" value="1"/>
</dbReference>
<dbReference type="CDD" id="cd01949">
    <property type="entry name" value="GGDEF"/>
    <property type="match status" value="1"/>
</dbReference>
<evidence type="ECO:0000259" key="5">
    <source>
        <dbReference type="PROSITE" id="PS50887"/>
    </source>
</evidence>
<protein>
    <recommendedName>
        <fullName evidence="1">diguanylate cyclase</fullName>
        <ecNumber evidence="1">2.7.7.65</ecNumber>
    </recommendedName>
</protein>
<reference evidence="6" key="1">
    <citation type="submission" date="2020-05" db="EMBL/GenBank/DDBJ databases">
        <title>Identification of trans-AT polyketide cluster in two marine bacteria, producers of a novel glutaramide-containing polyketide sesbanimide D and analogs.</title>
        <authorList>
            <person name="Kacar D."/>
            <person name="Rodriguez P."/>
            <person name="Canedo L."/>
            <person name="Gonzalez E."/>
            <person name="Galan B."/>
            <person name="De La Calle F."/>
            <person name="Garcia J.L."/>
        </authorList>
    </citation>
    <scope>NUCLEOTIDE SEQUENCE</scope>
    <source>
        <strain evidence="6">PHM038</strain>
    </source>
</reference>
<evidence type="ECO:0000313" key="7">
    <source>
        <dbReference type="Proteomes" id="UP000598467"/>
    </source>
</evidence>
<dbReference type="SUPFAM" id="SSF55785">
    <property type="entry name" value="PYP-like sensor domain (PAS domain)"/>
    <property type="match status" value="1"/>
</dbReference>
<evidence type="ECO:0000259" key="3">
    <source>
        <dbReference type="PROSITE" id="PS50112"/>
    </source>
</evidence>
<dbReference type="PANTHER" id="PTHR45138">
    <property type="entry name" value="REGULATORY COMPONENTS OF SENSORY TRANSDUCTION SYSTEM"/>
    <property type="match status" value="1"/>
</dbReference>
<dbReference type="InterPro" id="IPR013656">
    <property type="entry name" value="PAS_4"/>
</dbReference>
<gene>
    <name evidence="6" type="ORF">HK439_19120</name>
</gene>
<evidence type="ECO:0000259" key="4">
    <source>
        <dbReference type="PROSITE" id="PS50113"/>
    </source>
</evidence>
<feature type="domain" description="PAS" evidence="3">
    <location>
        <begin position="43"/>
        <end position="98"/>
    </location>
</feature>
<dbReference type="InterPro" id="IPR003018">
    <property type="entry name" value="GAF"/>
</dbReference>
<dbReference type="PANTHER" id="PTHR45138:SF9">
    <property type="entry name" value="DIGUANYLATE CYCLASE DGCM-RELATED"/>
    <property type="match status" value="1"/>
</dbReference>
<dbReference type="InterPro" id="IPR043128">
    <property type="entry name" value="Rev_trsase/Diguanyl_cyclase"/>
</dbReference>
<dbReference type="SMART" id="SM00267">
    <property type="entry name" value="GGDEF"/>
    <property type="match status" value="1"/>
</dbReference>
<dbReference type="Proteomes" id="UP000598467">
    <property type="component" value="Unassembled WGS sequence"/>
</dbReference>
<comment type="catalytic activity">
    <reaction evidence="2">
        <text>2 GTP = 3',3'-c-di-GMP + 2 diphosphate</text>
        <dbReference type="Rhea" id="RHEA:24898"/>
        <dbReference type="ChEBI" id="CHEBI:33019"/>
        <dbReference type="ChEBI" id="CHEBI:37565"/>
        <dbReference type="ChEBI" id="CHEBI:58805"/>
        <dbReference type="EC" id="2.7.7.65"/>
    </reaction>
</comment>
<dbReference type="PROSITE" id="PS50112">
    <property type="entry name" value="PAS"/>
    <property type="match status" value="1"/>
</dbReference>
<comment type="caution">
    <text evidence="6">The sequence shown here is derived from an EMBL/GenBank/DDBJ whole genome shotgun (WGS) entry which is preliminary data.</text>
</comment>
<dbReference type="Pfam" id="PF00990">
    <property type="entry name" value="GGDEF"/>
    <property type="match status" value="1"/>
</dbReference>
<dbReference type="InterPro" id="IPR050469">
    <property type="entry name" value="Diguanylate_Cyclase"/>
</dbReference>
<dbReference type="SUPFAM" id="SSF55073">
    <property type="entry name" value="Nucleotide cyclase"/>
    <property type="match status" value="1"/>
</dbReference>
<dbReference type="AlphaFoldDB" id="A0A926P5J0"/>
<dbReference type="CDD" id="cd00130">
    <property type="entry name" value="PAS"/>
    <property type="match status" value="1"/>
</dbReference>
<dbReference type="PROSITE" id="PS50887">
    <property type="entry name" value="GGDEF"/>
    <property type="match status" value="1"/>
</dbReference>
<dbReference type="NCBIfam" id="TIGR00254">
    <property type="entry name" value="GGDEF"/>
    <property type="match status" value="1"/>
</dbReference>
<dbReference type="GO" id="GO:0052621">
    <property type="term" value="F:diguanylate cyclase activity"/>
    <property type="evidence" value="ECO:0007669"/>
    <property type="project" value="UniProtKB-EC"/>
</dbReference>
<dbReference type="Pfam" id="PF08448">
    <property type="entry name" value="PAS_4"/>
    <property type="match status" value="1"/>
</dbReference>
<dbReference type="FunFam" id="3.30.70.270:FF:000001">
    <property type="entry name" value="Diguanylate cyclase domain protein"/>
    <property type="match status" value="1"/>
</dbReference>
<dbReference type="InterPro" id="IPR000014">
    <property type="entry name" value="PAS"/>
</dbReference>
<dbReference type="SMART" id="SM00065">
    <property type="entry name" value="GAF"/>
    <property type="match status" value="1"/>
</dbReference>
<dbReference type="InterPro" id="IPR000700">
    <property type="entry name" value="PAS-assoc_C"/>
</dbReference>
<name>A0A926P5J0_9HYPH</name>
<proteinExistence type="predicted"/>
<evidence type="ECO:0000256" key="2">
    <source>
        <dbReference type="ARBA" id="ARBA00034247"/>
    </source>
</evidence>
<dbReference type="Gene3D" id="3.30.450.20">
    <property type="entry name" value="PAS domain"/>
    <property type="match status" value="1"/>
</dbReference>
<evidence type="ECO:0000313" key="6">
    <source>
        <dbReference type="EMBL" id="MBD1548381.1"/>
    </source>
</evidence>
<feature type="domain" description="PAC" evidence="4">
    <location>
        <begin position="100"/>
        <end position="152"/>
    </location>
</feature>
<dbReference type="PROSITE" id="PS50113">
    <property type="entry name" value="PAC"/>
    <property type="match status" value="1"/>
</dbReference>